<dbReference type="SUPFAM" id="SSF140931">
    <property type="entry name" value="Fic-like"/>
    <property type="match status" value="1"/>
</dbReference>
<evidence type="ECO:0000259" key="1">
    <source>
        <dbReference type="PROSITE" id="PS51459"/>
    </source>
</evidence>
<dbReference type="eggNOG" id="COG2184">
    <property type="taxonomic scope" value="Bacteria"/>
</dbReference>
<reference evidence="2 3" key="1">
    <citation type="journal article" date="2013" name="PLoS ONE">
        <title>Sequence Divergence and Conservation in Genomes ofHelicobacter cetorum Strains from a Dolphin and a Whale.</title>
        <authorList>
            <person name="Kersulyte D."/>
            <person name="Rossi M."/>
            <person name="Berg D.E."/>
        </authorList>
    </citation>
    <scope>NUCLEOTIDE SEQUENCE [LARGE SCALE GENOMIC DNA]</scope>
    <source>
        <strain evidence="2 3">MIT 99-5656</strain>
    </source>
</reference>
<gene>
    <name evidence="2" type="ordered locus">HCD_05115</name>
</gene>
<dbReference type="InterPro" id="IPR036597">
    <property type="entry name" value="Fido-like_dom_sf"/>
</dbReference>
<dbReference type="AlphaFoldDB" id="I0ESV6"/>
<dbReference type="InterPro" id="IPR003812">
    <property type="entry name" value="Fido"/>
</dbReference>
<evidence type="ECO:0000313" key="3">
    <source>
        <dbReference type="Proteomes" id="UP000005013"/>
    </source>
</evidence>
<accession>I0ESV6</accession>
<sequence length="53" mass="6188">MNIAHPFLEGNGRAMRMWLDCILKKEIKRIIDWDKIGETPLAKARSFLTKAPY</sequence>
<keyword evidence="3" id="KW-1185">Reference proteome</keyword>
<feature type="domain" description="Fido" evidence="1">
    <location>
        <begin position="1"/>
        <end position="53"/>
    </location>
</feature>
<dbReference type="STRING" id="1163745.HCD_05115"/>
<dbReference type="HOGENOM" id="CLU_3062196_0_0_7"/>
<organism evidence="2 3">
    <name type="scientific">Helicobacter cetorum (strain ATCC BAA-540 / CCUG 52418 / MIT 99-5656)</name>
    <dbReference type="NCBI Taxonomy" id="1163745"/>
    <lineage>
        <taxon>Bacteria</taxon>
        <taxon>Pseudomonadati</taxon>
        <taxon>Campylobacterota</taxon>
        <taxon>Epsilonproteobacteria</taxon>
        <taxon>Campylobacterales</taxon>
        <taxon>Helicobacteraceae</taxon>
        <taxon>Helicobacter</taxon>
    </lineage>
</organism>
<evidence type="ECO:0000313" key="2">
    <source>
        <dbReference type="EMBL" id="AFI06025.1"/>
    </source>
</evidence>
<dbReference type="PROSITE" id="PS51459">
    <property type="entry name" value="FIDO"/>
    <property type="match status" value="1"/>
</dbReference>
<dbReference type="KEGG" id="hcm:HCD_05115"/>
<dbReference type="EMBL" id="CP003481">
    <property type="protein sequence ID" value="AFI06025.1"/>
    <property type="molecule type" value="Genomic_DNA"/>
</dbReference>
<proteinExistence type="predicted"/>
<protein>
    <submittedName>
        <fullName evidence="2">Cell filamentation protein</fullName>
    </submittedName>
</protein>
<dbReference type="Gene3D" id="1.10.3290.10">
    <property type="entry name" value="Fido-like domain"/>
    <property type="match status" value="1"/>
</dbReference>
<name>I0ESV6_HELCM</name>
<dbReference type="Proteomes" id="UP000005013">
    <property type="component" value="Chromosome"/>
</dbReference>
<dbReference type="PATRIC" id="fig|1163745.3.peg.1080"/>